<evidence type="ECO:0000313" key="3">
    <source>
        <dbReference type="Proteomes" id="UP001141806"/>
    </source>
</evidence>
<gene>
    <name evidence="2" type="ORF">NE237_012122</name>
</gene>
<reference evidence="2" key="1">
    <citation type="journal article" date="2023" name="Plant J.">
        <title>The genome of the king protea, Protea cynaroides.</title>
        <authorList>
            <person name="Chang J."/>
            <person name="Duong T.A."/>
            <person name="Schoeman C."/>
            <person name="Ma X."/>
            <person name="Roodt D."/>
            <person name="Barker N."/>
            <person name="Li Z."/>
            <person name="Van de Peer Y."/>
            <person name="Mizrachi E."/>
        </authorList>
    </citation>
    <scope>NUCLEOTIDE SEQUENCE</scope>
    <source>
        <tissue evidence="2">Young leaves</tissue>
    </source>
</reference>
<dbReference type="AlphaFoldDB" id="A0A9Q0JWI6"/>
<sequence>MGSGHFPSEGDGKACLVSEIQIITKIGGSFVDFGTVTPFQSAPQCYKILEECDIIACVCDWYGSDRPKSESIDCDGGADGICGSCESGSGDSKDLGSEHTLSHAGVFFTKIKASTIVTGRNDDCRWKCSHLQGAQGVVDIGGGNPIAEDAGLTAAKDGFQNDALHNSVLDARDDSMQMISGTLMVVGGLRALEPRDSIEMDVSMKGSPILKDAKTRAGIPAVAKLGC</sequence>
<comment type="caution">
    <text evidence="2">The sequence shown here is derived from an EMBL/GenBank/DDBJ whole genome shotgun (WGS) entry which is preliminary data.</text>
</comment>
<accession>A0A9Q0JWI6</accession>
<evidence type="ECO:0000313" key="2">
    <source>
        <dbReference type="EMBL" id="KAJ4955339.1"/>
    </source>
</evidence>
<dbReference type="OrthoDB" id="1858978at2759"/>
<name>A0A9Q0JWI6_9MAGN</name>
<proteinExistence type="predicted"/>
<keyword evidence="3" id="KW-1185">Reference proteome</keyword>
<organism evidence="2 3">
    <name type="scientific">Protea cynaroides</name>
    <dbReference type="NCBI Taxonomy" id="273540"/>
    <lineage>
        <taxon>Eukaryota</taxon>
        <taxon>Viridiplantae</taxon>
        <taxon>Streptophyta</taxon>
        <taxon>Embryophyta</taxon>
        <taxon>Tracheophyta</taxon>
        <taxon>Spermatophyta</taxon>
        <taxon>Magnoliopsida</taxon>
        <taxon>Proteales</taxon>
        <taxon>Proteaceae</taxon>
        <taxon>Protea</taxon>
    </lineage>
</organism>
<protein>
    <recommendedName>
        <fullName evidence="1">Neprosin PEP catalytic domain-containing protein</fullName>
    </recommendedName>
</protein>
<dbReference type="Pfam" id="PF03080">
    <property type="entry name" value="Neprosin"/>
    <property type="match status" value="1"/>
</dbReference>
<feature type="domain" description="Neprosin PEP catalytic" evidence="1">
    <location>
        <begin position="1"/>
        <end position="75"/>
    </location>
</feature>
<dbReference type="EMBL" id="JAMYWD010000011">
    <property type="protein sequence ID" value="KAJ4955339.1"/>
    <property type="molecule type" value="Genomic_DNA"/>
</dbReference>
<dbReference type="InterPro" id="IPR004314">
    <property type="entry name" value="Neprosin"/>
</dbReference>
<dbReference type="PROSITE" id="PS52045">
    <property type="entry name" value="NEPROSIN_PEP_CD"/>
    <property type="match status" value="1"/>
</dbReference>
<dbReference type="Proteomes" id="UP001141806">
    <property type="component" value="Unassembled WGS sequence"/>
</dbReference>
<evidence type="ECO:0000259" key="1">
    <source>
        <dbReference type="PROSITE" id="PS52045"/>
    </source>
</evidence>